<evidence type="ECO:0008006" key="5">
    <source>
        <dbReference type="Google" id="ProtNLM"/>
    </source>
</evidence>
<dbReference type="Gene3D" id="3.40.50.150">
    <property type="entry name" value="Vaccinia Virus protein VP39"/>
    <property type="match status" value="1"/>
</dbReference>
<evidence type="ECO:0000256" key="2">
    <source>
        <dbReference type="SAM" id="MobiDB-lite"/>
    </source>
</evidence>
<feature type="region of interest" description="Disordered" evidence="2">
    <location>
        <begin position="116"/>
        <end position="169"/>
    </location>
</feature>
<dbReference type="PANTHER" id="PTHR43591:SF102">
    <property type="entry name" value="S-ADENOSYL-L-METHIONINE-DEPENDENT METHYLTRANSFERASE"/>
    <property type="match status" value="1"/>
</dbReference>
<dbReference type="GO" id="GO:0008168">
    <property type="term" value="F:methyltransferase activity"/>
    <property type="evidence" value="ECO:0007669"/>
    <property type="project" value="TreeGrafter"/>
</dbReference>
<evidence type="ECO:0000313" key="3">
    <source>
        <dbReference type="EMBL" id="KAJ2904068.1"/>
    </source>
</evidence>
<dbReference type="SUPFAM" id="SSF53335">
    <property type="entry name" value="S-adenosyl-L-methionine-dependent methyltransferases"/>
    <property type="match status" value="1"/>
</dbReference>
<sequence>MRLLETHLPQQACTSGPVRQAGRGPQAKRLAIDGGMIASRHIYGRKVSCAPPGKQVETGLNQSPQSRRIPRKDRNERFLLLLPRQLGPGTPRFKYPDVRRALPIFVERSPSTLIVVNFTPTTEPPATRMTNSSDEPPKDPAPTDGEQRDDKQDGSSGSEGEDKSISPRHIPMADRVSLVSWGAGSAPSFPSIDSDNETVHCRKPDFSFSEQDDSDSAVGTMMFVTETLHTEAVKGRVKLKALFAADPPLRRCGRVFTIPLKNTVAHITERWLTNCCRISFAERSGKLLSNPDSSLKEAASDKKDYSKSKIGLQTKIKDLQHALFVLTTQGRLHLAPIGHDVQNVLDIGTGTGIWSIEFAQEFPGCRVTGTDLSPIQPQYVPPNCQFEIDDAEDEWAFSTPFDYIHGRALLSCFSDPASVIREAYKSLAPGGWLELQDGCFPMEYAASEAHPAPPGDCALRQWNDLCLQGAAKAGRPWTNARHYKRWMEETGFVDVAEKKFYWPMNPWPRGAYYKSIGSFFMEDMLSGVDGISFKVLKGLGWGMEEIQILLARVRKDMMDPRIMAYLNIVFVYGRKPKEGEATA</sequence>
<organism evidence="3 4">
    <name type="scientific">Zalerion maritima</name>
    <dbReference type="NCBI Taxonomy" id="339359"/>
    <lineage>
        <taxon>Eukaryota</taxon>
        <taxon>Fungi</taxon>
        <taxon>Dikarya</taxon>
        <taxon>Ascomycota</taxon>
        <taxon>Pezizomycotina</taxon>
        <taxon>Sordariomycetes</taxon>
        <taxon>Lulworthiomycetidae</taxon>
        <taxon>Lulworthiales</taxon>
        <taxon>Lulworthiaceae</taxon>
        <taxon>Zalerion</taxon>
    </lineage>
</organism>
<reference evidence="3" key="1">
    <citation type="submission" date="2022-07" db="EMBL/GenBank/DDBJ databases">
        <title>Draft genome sequence of Zalerion maritima ATCC 34329, a (micro)plastics degrading marine fungus.</title>
        <authorList>
            <person name="Paco A."/>
            <person name="Goncalves M.F.M."/>
            <person name="Rocha-Santos T.A.P."/>
            <person name="Alves A."/>
        </authorList>
    </citation>
    <scope>NUCLEOTIDE SEQUENCE</scope>
    <source>
        <strain evidence="3">ATCC 34329</strain>
    </source>
</reference>
<dbReference type="CDD" id="cd02440">
    <property type="entry name" value="AdoMet_MTases"/>
    <property type="match status" value="1"/>
</dbReference>
<proteinExistence type="inferred from homology"/>
<dbReference type="PANTHER" id="PTHR43591">
    <property type="entry name" value="METHYLTRANSFERASE"/>
    <property type="match status" value="1"/>
</dbReference>
<evidence type="ECO:0000256" key="1">
    <source>
        <dbReference type="ARBA" id="ARBA00038158"/>
    </source>
</evidence>
<comment type="similarity">
    <text evidence="1">Belongs to the methyltransferase superfamily. LaeA methyltransferase family.</text>
</comment>
<dbReference type="Pfam" id="PF13489">
    <property type="entry name" value="Methyltransf_23"/>
    <property type="match status" value="1"/>
</dbReference>
<keyword evidence="4" id="KW-1185">Reference proteome</keyword>
<evidence type="ECO:0000313" key="4">
    <source>
        <dbReference type="Proteomes" id="UP001201980"/>
    </source>
</evidence>
<gene>
    <name evidence="3" type="ORF">MKZ38_008879</name>
</gene>
<feature type="region of interest" description="Disordered" evidence="2">
    <location>
        <begin position="53"/>
        <end position="74"/>
    </location>
</feature>
<name>A0AAD5WVY9_9PEZI</name>
<dbReference type="EMBL" id="JAKWBI020000063">
    <property type="protein sequence ID" value="KAJ2904068.1"/>
    <property type="molecule type" value="Genomic_DNA"/>
</dbReference>
<dbReference type="AlphaFoldDB" id="A0AAD5WVY9"/>
<protein>
    <recommendedName>
        <fullName evidence="5">S-adenosyl-L-methionine-dependent methyltransferase</fullName>
    </recommendedName>
</protein>
<accession>A0AAD5WVY9</accession>
<comment type="caution">
    <text evidence="3">The sequence shown here is derived from an EMBL/GenBank/DDBJ whole genome shotgun (WGS) entry which is preliminary data.</text>
</comment>
<dbReference type="InterPro" id="IPR029063">
    <property type="entry name" value="SAM-dependent_MTases_sf"/>
</dbReference>
<dbReference type="Proteomes" id="UP001201980">
    <property type="component" value="Unassembled WGS sequence"/>
</dbReference>